<name>A0A8J6XEP4_9CYAN</name>
<proteinExistence type="predicted"/>
<reference evidence="3" key="1">
    <citation type="submission" date="2020-09" db="EMBL/GenBank/DDBJ databases">
        <title>Iningainema tapete sp. nov. (Scytonemataceae, Cyanobacteria) from greenhouses in central Florida (USA) produces two types of nodularin with biosynthetic potential for microcystin-LR and anabaenopeptins.</title>
        <authorList>
            <person name="Berthold D.E."/>
            <person name="Lefler F.W."/>
            <person name="Huang I.-S."/>
            <person name="Abdulla H."/>
            <person name="Zimba P.V."/>
            <person name="Laughinghouse H.D. IV."/>
        </authorList>
    </citation>
    <scope>NUCLEOTIDE SEQUENCE</scope>
    <source>
        <strain evidence="3">BLCCT55</strain>
    </source>
</reference>
<dbReference type="RefSeq" id="WP_190825678.1">
    <property type="nucleotide sequence ID" value="NZ_CAWPPI010000021.1"/>
</dbReference>
<keyword evidence="1" id="KW-0812">Transmembrane</keyword>
<evidence type="ECO:0000259" key="2">
    <source>
        <dbReference type="Pfam" id="PF07589"/>
    </source>
</evidence>
<dbReference type="EMBL" id="JACXAE010000021">
    <property type="protein sequence ID" value="MBD2771370.1"/>
    <property type="molecule type" value="Genomic_DNA"/>
</dbReference>
<accession>A0A8J6XEP4</accession>
<dbReference type="AlphaFoldDB" id="A0A8J6XEP4"/>
<dbReference type="Proteomes" id="UP000629098">
    <property type="component" value="Unassembled WGS sequence"/>
</dbReference>
<gene>
    <name evidence="3" type="ORF">ICL16_04355</name>
</gene>
<dbReference type="InterPro" id="IPR013424">
    <property type="entry name" value="Ice-binding_C"/>
</dbReference>
<keyword evidence="4" id="KW-1185">Reference proteome</keyword>
<sequence length="48" mass="4864">MVPASVPAPNSARGQVSVPEPSSLLGVFALATLSIGLGWKRKKLCAAS</sequence>
<organism evidence="3 4">
    <name type="scientific">Iningainema tapete BLCC-T55</name>
    <dbReference type="NCBI Taxonomy" id="2748662"/>
    <lineage>
        <taxon>Bacteria</taxon>
        <taxon>Bacillati</taxon>
        <taxon>Cyanobacteriota</taxon>
        <taxon>Cyanophyceae</taxon>
        <taxon>Nostocales</taxon>
        <taxon>Scytonemataceae</taxon>
        <taxon>Iningainema tapete</taxon>
    </lineage>
</organism>
<comment type="caution">
    <text evidence="3">The sequence shown here is derived from an EMBL/GenBank/DDBJ whole genome shotgun (WGS) entry which is preliminary data.</text>
</comment>
<keyword evidence="1" id="KW-1133">Transmembrane helix</keyword>
<protein>
    <submittedName>
        <fullName evidence="3">PEP-CTERM sorting domain-containing protein</fullName>
    </submittedName>
</protein>
<feature type="domain" description="Ice-binding protein C-terminal" evidence="2">
    <location>
        <begin position="17"/>
        <end position="42"/>
    </location>
</feature>
<evidence type="ECO:0000313" key="3">
    <source>
        <dbReference type="EMBL" id="MBD2771370.1"/>
    </source>
</evidence>
<keyword evidence="1" id="KW-0472">Membrane</keyword>
<dbReference type="Pfam" id="PF07589">
    <property type="entry name" value="PEP-CTERM"/>
    <property type="match status" value="1"/>
</dbReference>
<evidence type="ECO:0000256" key="1">
    <source>
        <dbReference type="SAM" id="Phobius"/>
    </source>
</evidence>
<evidence type="ECO:0000313" key="4">
    <source>
        <dbReference type="Proteomes" id="UP000629098"/>
    </source>
</evidence>
<feature type="transmembrane region" description="Helical" evidence="1">
    <location>
        <begin position="22"/>
        <end position="39"/>
    </location>
</feature>
<dbReference type="NCBIfam" id="TIGR02595">
    <property type="entry name" value="PEP_CTERM"/>
    <property type="match status" value="1"/>
</dbReference>